<dbReference type="Gene3D" id="1.10.10.10">
    <property type="entry name" value="Winged helix-like DNA-binding domain superfamily/Winged helix DNA-binding domain"/>
    <property type="match status" value="1"/>
</dbReference>
<protein>
    <recommendedName>
        <fullName evidence="2">NB-ARC domain-containing protein</fullName>
    </recommendedName>
</protein>
<proteinExistence type="predicted"/>
<accession>A0A7N2LMM1</accession>
<evidence type="ECO:0000313" key="3">
    <source>
        <dbReference type="EnsemblPlants" id="QL05p027942:mrna"/>
    </source>
</evidence>
<dbReference type="InterPro" id="IPR042197">
    <property type="entry name" value="Apaf_helical"/>
</dbReference>
<dbReference type="PANTHER" id="PTHR19851:SF7">
    <property type="entry name" value="F-BOX DOMAIN-CONTAINING PROTEIN"/>
    <property type="match status" value="1"/>
</dbReference>
<dbReference type="PRINTS" id="PR00364">
    <property type="entry name" value="DISEASERSIST"/>
</dbReference>
<dbReference type="InterPro" id="IPR016024">
    <property type="entry name" value="ARM-type_fold"/>
</dbReference>
<dbReference type="PANTHER" id="PTHR19851">
    <property type="entry name" value="OS02G0203500 PROTEIN"/>
    <property type="match status" value="1"/>
</dbReference>
<dbReference type="EnsemblPlants" id="QL05p027942:mrna">
    <property type="protein sequence ID" value="QL05p027942:mrna"/>
    <property type="gene ID" value="QL05p027942"/>
</dbReference>
<keyword evidence="1" id="KW-0677">Repeat</keyword>
<name>A0A7N2LMM1_QUELO</name>
<keyword evidence="4" id="KW-1185">Reference proteome</keyword>
<dbReference type="InParanoid" id="A0A7N2LMM1"/>
<evidence type="ECO:0000313" key="4">
    <source>
        <dbReference type="Proteomes" id="UP000594261"/>
    </source>
</evidence>
<reference evidence="3 4" key="1">
    <citation type="journal article" date="2016" name="G3 (Bethesda)">
        <title>First Draft Assembly and Annotation of the Genome of a California Endemic Oak Quercus lobata Nee (Fagaceae).</title>
        <authorList>
            <person name="Sork V.L."/>
            <person name="Fitz-Gibbon S.T."/>
            <person name="Puiu D."/>
            <person name="Crepeau M."/>
            <person name="Gugger P.F."/>
            <person name="Sherman R."/>
            <person name="Stevens K."/>
            <person name="Langley C.H."/>
            <person name="Pellegrini M."/>
            <person name="Salzberg S.L."/>
        </authorList>
    </citation>
    <scope>NUCLEOTIDE SEQUENCE [LARGE SCALE GENOMIC DNA]</scope>
    <source>
        <strain evidence="3 4">cv. SW786</strain>
    </source>
</reference>
<dbReference type="Pfam" id="PF00931">
    <property type="entry name" value="NB-ARC"/>
    <property type="match status" value="1"/>
</dbReference>
<reference evidence="3" key="2">
    <citation type="submission" date="2021-01" db="UniProtKB">
        <authorList>
            <consortium name="EnsemblPlants"/>
        </authorList>
    </citation>
    <scope>IDENTIFICATION</scope>
</reference>
<dbReference type="Gene3D" id="3.40.50.300">
    <property type="entry name" value="P-loop containing nucleotide triphosphate hydrolases"/>
    <property type="match status" value="1"/>
</dbReference>
<dbReference type="OMA" id="HQIIFAK"/>
<sequence length="1068" mass="118809">MSFTPSFMSFTPSLQGSKLIHVAMDALEFISSATQIVSSMVGAISALKQASWDLDEAPKRIKSLEEFVCDLENLTRRIKQKHVYKLHNPQLYHQLQSLNALVQRLHPNITKARGIVSSSKRKSLAKIVQNSVAGDPLGKLASAIRGDLNWWLESQRLMQDAEKVIESTAQHIPARLKINTEHEYPISSKCNLTRNLLEQEGSHRVILIVGLSGIGKSCMARQVGSDPPAEFVDGAVQLGFGQWCSRAACNGNRAEYQKRLARKFCKFLVQIGFWNKIEDENTGDLEYICCLLQEALCGKSILILLDDVWEQDIVERFAKLYDNDCKYLVTTRNEAVYEITEAEKVELGKDDTMEMSKAILLYHSLLSEEELPSVAESLLERCGHHPLTVAVMGKALRKEIRAEKWEKAITNLSTFATCAPGPVSYVNEKEAENTLTIFGSFEFSLEAMPGDSRKLFIALAALSWAEPVPEACLEAIWSVLGQEMMFPLIVCKLVEGSLLMKTDTDPLYQVHDMVSLYLDSKTNDSVVFLVKESSDENKALICPWLFIFGKESVKRISEQKIETFLSVFEEKQAVTTIEAIIKALMASKTISDFEASRATFVGILGPRIEGLISSGSQGLVAVSAEAITNIFNRSDYCNYFPSFESTDAVEKLSMILENCEDPKIQTNISIVLAKLAEFGSSETVNKVLQSIHFNQLADLLSPDAEEWHESMFTILMSLTIAGKSKAVERMIACEIDKNLIKLLENGTEVVQHHAIVTLKAFYELGGCPTNGSLQPANLNLLPWQVRLCLERFVLSDQNVTLSTKPQTLEDLIHMVLDSNYKQVTEAMQELIPIVEKAGNPKISDMILNSPLIKRLSELLQSGNSQQSSMKSESAFLLMKLACAGGEPCIKKYLEYDIIPELVKMMQCTIVQHQDAAYTALHQMLFGSGGVLVLKNIFQMGLIEKMAHSIESKSMKTREINVHCLLDIVELGNKKCLERMFSLQVVEKLAKLEKLSGGSGETMVGFLKGIDKCKHLSQAERKVMKQQVVRKVRVAMKGHKFEARILAALDACASEGPIRGASSSGSGRK</sequence>
<dbReference type="Gene3D" id="1.25.10.10">
    <property type="entry name" value="Leucine-rich Repeat Variant"/>
    <property type="match status" value="2"/>
</dbReference>
<feature type="domain" description="NB-ARC" evidence="2">
    <location>
        <begin position="192"/>
        <end position="346"/>
    </location>
</feature>
<dbReference type="InterPro" id="IPR002182">
    <property type="entry name" value="NB-ARC"/>
</dbReference>
<dbReference type="Gramene" id="QL05p027942:mrna">
    <property type="protein sequence ID" value="QL05p027942:mrna"/>
    <property type="gene ID" value="QL05p027942"/>
</dbReference>
<dbReference type="Gene3D" id="1.10.8.430">
    <property type="entry name" value="Helical domain of apoptotic protease-activating factors"/>
    <property type="match status" value="1"/>
</dbReference>
<evidence type="ECO:0000259" key="2">
    <source>
        <dbReference type="Pfam" id="PF00931"/>
    </source>
</evidence>
<dbReference type="InterPro" id="IPR011989">
    <property type="entry name" value="ARM-like"/>
</dbReference>
<dbReference type="EMBL" id="LRBV02000005">
    <property type="status" value="NOT_ANNOTATED_CDS"/>
    <property type="molecule type" value="Genomic_DNA"/>
</dbReference>
<dbReference type="AlphaFoldDB" id="A0A7N2LMM1"/>
<organism evidence="3 4">
    <name type="scientific">Quercus lobata</name>
    <name type="common">Valley oak</name>
    <dbReference type="NCBI Taxonomy" id="97700"/>
    <lineage>
        <taxon>Eukaryota</taxon>
        <taxon>Viridiplantae</taxon>
        <taxon>Streptophyta</taxon>
        <taxon>Embryophyta</taxon>
        <taxon>Tracheophyta</taxon>
        <taxon>Spermatophyta</taxon>
        <taxon>Magnoliopsida</taxon>
        <taxon>eudicotyledons</taxon>
        <taxon>Gunneridae</taxon>
        <taxon>Pentapetalae</taxon>
        <taxon>rosids</taxon>
        <taxon>fabids</taxon>
        <taxon>Fagales</taxon>
        <taxon>Fagaceae</taxon>
        <taxon>Quercus</taxon>
    </lineage>
</organism>
<evidence type="ECO:0000256" key="1">
    <source>
        <dbReference type="ARBA" id="ARBA00022737"/>
    </source>
</evidence>
<dbReference type="GO" id="GO:0043531">
    <property type="term" value="F:ADP binding"/>
    <property type="evidence" value="ECO:0007669"/>
    <property type="project" value="InterPro"/>
</dbReference>
<dbReference type="Proteomes" id="UP000594261">
    <property type="component" value="Chromosome 5"/>
</dbReference>
<dbReference type="InterPro" id="IPR036388">
    <property type="entry name" value="WH-like_DNA-bd_sf"/>
</dbReference>
<dbReference type="SUPFAM" id="SSF52540">
    <property type="entry name" value="P-loop containing nucleoside triphosphate hydrolases"/>
    <property type="match status" value="1"/>
</dbReference>
<dbReference type="SUPFAM" id="SSF48371">
    <property type="entry name" value="ARM repeat"/>
    <property type="match status" value="1"/>
</dbReference>
<dbReference type="InterPro" id="IPR027417">
    <property type="entry name" value="P-loop_NTPase"/>
</dbReference>